<dbReference type="GO" id="GO:0005737">
    <property type="term" value="C:cytoplasm"/>
    <property type="evidence" value="ECO:0007669"/>
    <property type="project" value="TreeGrafter"/>
</dbReference>
<accession>A0AA39MAH7</accession>
<dbReference type="AlphaFoldDB" id="A0AA39MAH7"/>
<sequence>MPAPNASSGEKSDKAAIERRKAYEEKVKTSLETFIKRLLTLPIKDHQVEANLDLKELREICLRAREQFMLEPALVRIKAPVVILGDLHGQFVDTLRMLEKVGTPPRQKLLFLGDYVDRGSYSLETVTLLLAMKVRYPRAIWMLRGNHETRAVNKQYGFFEECQRRFPEGKELWTLYQHVFNCMPLAAIVSERMFCVHGGISADLYSFKQFDRIMRPTDITDLGLLTDLIWADPSDSVTDEAKYIASPRGVSQLFGKKAIDEFCANLGIDCIVRAHQCVQDGYEFFANKRCVTIFSAPSYCGEMDNAAGMLHVRENLACSIYTYKSLIPLSKKPEESSRRLIGTVGHESRILYGWTCTRHSRLIDAYLTTTVSVEFGVVDEEDVAERERHVDRRRNFDKCFVFGGASRPEVANPAGGRGFAA</sequence>
<protein>
    <recommendedName>
        <fullName evidence="1">Serine/threonine-protein phosphatase</fullName>
        <ecNumber evidence="1">3.1.3.16</ecNumber>
    </recommendedName>
</protein>
<dbReference type="PANTHER" id="PTHR11668">
    <property type="entry name" value="SERINE/THREONINE PROTEIN PHOSPHATASE"/>
    <property type="match status" value="1"/>
</dbReference>
<evidence type="ECO:0000259" key="2">
    <source>
        <dbReference type="PROSITE" id="PS00125"/>
    </source>
</evidence>
<dbReference type="InterPro" id="IPR004843">
    <property type="entry name" value="Calcineurin-like_PHP"/>
</dbReference>
<dbReference type="EMBL" id="JAUCMV010000001">
    <property type="protein sequence ID" value="KAK0426529.1"/>
    <property type="molecule type" value="Genomic_DNA"/>
</dbReference>
<dbReference type="Proteomes" id="UP001175271">
    <property type="component" value="Unassembled WGS sequence"/>
</dbReference>
<dbReference type="InterPro" id="IPR050341">
    <property type="entry name" value="PP1_catalytic_subunit"/>
</dbReference>
<evidence type="ECO:0000256" key="1">
    <source>
        <dbReference type="RuleBase" id="RU004273"/>
    </source>
</evidence>
<dbReference type="PROSITE" id="PS00125">
    <property type="entry name" value="SER_THR_PHOSPHATASE"/>
    <property type="match status" value="1"/>
</dbReference>
<dbReference type="PANTHER" id="PTHR11668:SF477">
    <property type="entry name" value="SERINE_THREONINE-PROTEIN PHOSPHATASE"/>
    <property type="match status" value="1"/>
</dbReference>
<gene>
    <name evidence="3" type="ORF">QR680_009753</name>
</gene>
<dbReference type="SMART" id="SM00156">
    <property type="entry name" value="PP2Ac"/>
    <property type="match status" value="1"/>
</dbReference>
<reference evidence="3" key="1">
    <citation type="submission" date="2023-06" db="EMBL/GenBank/DDBJ databases">
        <title>Genomic analysis of the entomopathogenic nematode Steinernema hermaphroditum.</title>
        <authorList>
            <person name="Schwarz E.M."/>
            <person name="Heppert J.K."/>
            <person name="Baniya A."/>
            <person name="Schwartz H.T."/>
            <person name="Tan C.-H."/>
            <person name="Antoshechkin I."/>
            <person name="Sternberg P.W."/>
            <person name="Goodrich-Blair H."/>
            <person name="Dillman A.R."/>
        </authorList>
    </citation>
    <scope>NUCLEOTIDE SEQUENCE</scope>
    <source>
        <strain evidence="3">PS9179</strain>
        <tissue evidence="3">Whole animal</tissue>
    </source>
</reference>
<keyword evidence="4" id="KW-1185">Reference proteome</keyword>
<feature type="domain" description="Serine/threonine specific protein phosphatases" evidence="2">
    <location>
        <begin position="143"/>
        <end position="148"/>
    </location>
</feature>
<dbReference type="EC" id="3.1.3.16" evidence="1"/>
<dbReference type="SUPFAM" id="SSF56300">
    <property type="entry name" value="Metallo-dependent phosphatases"/>
    <property type="match status" value="1"/>
</dbReference>
<comment type="catalytic activity">
    <reaction evidence="1">
        <text>O-phospho-L-threonyl-[protein] + H2O = L-threonyl-[protein] + phosphate</text>
        <dbReference type="Rhea" id="RHEA:47004"/>
        <dbReference type="Rhea" id="RHEA-COMP:11060"/>
        <dbReference type="Rhea" id="RHEA-COMP:11605"/>
        <dbReference type="ChEBI" id="CHEBI:15377"/>
        <dbReference type="ChEBI" id="CHEBI:30013"/>
        <dbReference type="ChEBI" id="CHEBI:43474"/>
        <dbReference type="ChEBI" id="CHEBI:61977"/>
        <dbReference type="EC" id="3.1.3.16"/>
    </reaction>
</comment>
<organism evidence="3 4">
    <name type="scientific">Steinernema hermaphroditum</name>
    <dbReference type="NCBI Taxonomy" id="289476"/>
    <lineage>
        <taxon>Eukaryota</taxon>
        <taxon>Metazoa</taxon>
        <taxon>Ecdysozoa</taxon>
        <taxon>Nematoda</taxon>
        <taxon>Chromadorea</taxon>
        <taxon>Rhabditida</taxon>
        <taxon>Tylenchina</taxon>
        <taxon>Panagrolaimomorpha</taxon>
        <taxon>Strongyloidoidea</taxon>
        <taxon>Steinernematidae</taxon>
        <taxon>Steinernema</taxon>
    </lineage>
</organism>
<dbReference type="GO" id="GO:0004722">
    <property type="term" value="F:protein serine/threonine phosphatase activity"/>
    <property type="evidence" value="ECO:0007669"/>
    <property type="project" value="UniProtKB-EC"/>
</dbReference>
<dbReference type="Gene3D" id="3.60.21.10">
    <property type="match status" value="1"/>
</dbReference>
<dbReference type="InterPro" id="IPR006186">
    <property type="entry name" value="Ser/Thr-sp_prot-phosphatase"/>
</dbReference>
<dbReference type="Pfam" id="PF00149">
    <property type="entry name" value="Metallophos"/>
    <property type="match status" value="1"/>
</dbReference>
<dbReference type="PRINTS" id="PR00114">
    <property type="entry name" value="STPHPHTASE"/>
</dbReference>
<dbReference type="InterPro" id="IPR029052">
    <property type="entry name" value="Metallo-depent_PP-like"/>
</dbReference>
<comment type="similarity">
    <text evidence="1">Belongs to the PPP phosphatase family.</text>
</comment>
<name>A0AA39MAH7_9BILA</name>
<evidence type="ECO:0000313" key="3">
    <source>
        <dbReference type="EMBL" id="KAK0426529.1"/>
    </source>
</evidence>
<dbReference type="GO" id="GO:0005634">
    <property type="term" value="C:nucleus"/>
    <property type="evidence" value="ECO:0007669"/>
    <property type="project" value="TreeGrafter"/>
</dbReference>
<keyword evidence="1" id="KW-0378">Hydrolase</keyword>
<proteinExistence type="inferred from homology"/>
<comment type="caution">
    <text evidence="3">The sequence shown here is derived from an EMBL/GenBank/DDBJ whole genome shotgun (WGS) entry which is preliminary data.</text>
</comment>
<evidence type="ECO:0000313" key="4">
    <source>
        <dbReference type="Proteomes" id="UP001175271"/>
    </source>
</evidence>